<accession>A0ABX1F448</accession>
<proteinExistence type="predicted"/>
<dbReference type="SUPFAM" id="SSF52096">
    <property type="entry name" value="ClpP/crotonase"/>
    <property type="match status" value="1"/>
</dbReference>
<organism evidence="1 2">
    <name type="scientific">Falsiroseomonas frigidaquae</name>
    <dbReference type="NCBI Taxonomy" id="487318"/>
    <lineage>
        <taxon>Bacteria</taxon>
        <taxon>Pseudomonadati</taxon>
        <taxon>Pseudomonadota</taxon>
        <taxon>Alphaproteobacteria</taxon>
        <taxon>Acetobacterales</taxon>
        <taxon>Roseomonadaceae</taxon>
        <taxon>Falsiroseomonas</taxon>
    </lineage>
</organism>
<dbReference type="InterPro" id="IPR023562">
    <property type="entry name" value="ClpP/TepA"/>
</dbReference>
<reference evidence="1 2" key="1">
    <citation type="submission" date="2020-03" db="EMBL/GenBank/DDBJ databases">
        <title>Roseomonas selenitidurans sp. nov. isolated from soil.</title>
        <authorList>
            <person name="Liu H."/>
        </authorList>
    </citation>
    <scope>NUCLEOTIDE SEQUENCE [LARGE SCALE GENOMIC DNA]</scope>
    <source>
        <strain evidence="1 2">JCM 15073</strain>
    </source>
</reference>
<keyword evidence="2" id="KW-1185">Reference proteome</keyword>
<protein>
    <recommendedName>
        <fullName evidence="3">ATP-dependent Clp protease proteolytic subunit</fullName>
    </recommendedName>
</protein>
<gene>
    <name evidence="1" type="ORF">HB662_19835</name>
</gene>
<dbReference type="InterPro" id="IPR029045">
    <property type="entry name" value="ClpP/crotonase-like_dom_sf"/>
</dbReference>
<sequence length="355" mass="37951">MTDTAAMIAQVRQRSKSAALDHLPALQRWSATTVGILHNGLQTVVQAYSGDRISDTYASPSVRSLLGCLLDAADLQAEIAQRIDAETSALAAASVGLIAAEADCRRSRRSETASWPDEQQNEAALQAYFTALPQLPAQAAMPGTLGGLVEAADEAARSLLRRRLNSRLVARQAPAEPPILVRLHGGIGPAAFSAATIEAILDRHPGRAIVLDIDSLGGSVAEEDGICAAIAAHPARVEAYVSGRCASAATLVLLACYPRSCAAEATFMVHHPATETALVGARMDAAWLRRQAERLDDGQAHALITYATETQTPPAMLRLWQRRGEDFCFSAVEARRWGWVQRIGDRPHAIEEPTA</sequence>
<evidence type="ECO:0000313" key="2">
    <source>
        <dbReference type="Proteomes" id="UP000765160"/>
    </source>
</evidence>
<dbReference type="Gene3D" id="3.90.226.10">
    <property type="entry name" value="2-enoyl-CoA Hydratase, Chain A, domain 1"/>
    <property type="match status" value="1"/>
</dbReference>
<comment type="caution">
    <text evidence="1">The sequence shown here is derived from an EMBL/GenBank/DDBJ whole genome shotgun (WGS) entry which is preliminary data.</text>
</comment>
<dbReference type="RefSeq" id="WP_168051997.1">
    <property type="nucleotide sequence ID" value="NZ_JAATJR010000006.1"/>
</dbReference>
<dbReference type="EMBL" id="JAAVTX010000006">
    <property type="protein sequence ID" value="NKE47041.1"/>
    <property type="molecule type" value="Genomic_DNA"/>
</dbReference>
<dbReference type="Proteomes" id="UP000765160">
    <property type="component" value="Unassembled WGS sequence"/>
</dbReference>
<evidence type="ECO:0008006" key="3">
    <source>
        <dbReference type="Google" id="ProtNLM"/>
    </source>
</evidence>
<evidence type="ECO:0000313" key="1">
    <source>
        <dbReference type="EMBL" id="NKE47041.1"/>
    </source>
</evidence>
<name>A0ABX1F448_9PROT</name>
<dbReference type="Pfam" id="PF00574">
    <property type="entry name" value="CLP_protease"/>
    <property type="match status" value="1"/>
</dbReference>